<keyword evidence="7" id="KW-0067">ATP-binding</keyword>
<evidence type="ECO:0000256" key="6">
    <source>
        <dbReference type="ARBA" id="ARBA00022777"/>
    </source>
</evidence>
<evidence type="ECO:0000313" key="13">
    <source>
        <dbReference type="Proteomes" id="UP001198163"/>
    </source>
</evidence>
<dbReference type="InterPro" id="IPR050482">
    <property type="entry name" value="Sensor_HK_TwoCompSys"/>
</dbReference>
<dbReference type="EMBL" id="JAINWA010000003">
    <property type="protein sequence ID" value="MCD1654970.1"/>
    <property type="molecule type" value="Genomic_DNA"/>
</dbReference>
<dbReference type="Pfam" id="PF02518">
    <property type="entry name" value="HATPase_c"/>
    <property type="match status" value="1"/>
</dbReference>
<evidence type="ECO:0000256" key="8">
    <source>
        <dbReference type="ARBA" id="ARBA00023012"/>
    </source>
</evidence>
<sequence length="425" mass="47439">MIKKTARGSILYVFLILSLSSVCLFSTGIHAAEPARYPPTPVSFYFSQEHQSIPDPLILSWREYQTCFSEWETQGNVEALKKGIDRFRLALIDYRHSDSFSLQRTQDDGFRTFAYALDSFLWDFRSSLDQSASRETLFSSELRINQLMNQYLSARLSMATAKSRQYVVLLSFFVLLIAFIVLIILLFRSRLSLSLQSEAVTARFARSMIHAQEAERVALARELHDTLAQDLLYIRLKTDTLGRLISSSGASGIPAGQISAELASIVALESRSVEQIREVCQELRPPELEHLGLKAAIADLCGKFRDQTGLVCHFLVSGDIVLPNDKGINCYRIIQESLNNVRKHSGATEVLVQLTLIGDSRLSILVEDNGSGIGRRFLDGGLSGRYGIKGMNERAKLMNGELEIVNKIEGGTSVSVTIPLYNSKK</sequence>
<dbReference type="Pfam" id="PF07730">
    <property type="entry name" value="HisKA_3"/>
    <property type="match status" value="1"/>
</dbReference>
<dbReference type="EC" id="2.7.13.3" evidence="2"/>
<evidence type="ECO:0000256" key="5">
    <source>
        <dbReference type="ARBA" id="ARBA00022741"/>
    </source>
</evidence>
<dbReference type="InterPro" id="IPR036890">
    <property type="entry name" value="HATPase_C_sf"/>
</dbReference>
<dbReference type="InterPro" id="IPR011712">
    <property type="entry name" value="Sig_transdc_His_kin_sub3_dim/P"/>
</dbReference>
<dbReference type="GO" id="GO:0016020">
    <property type="term" value="C:membrane"/>
    <property type="evidence" value="ECO:0007669"/>
    <property type="project" value="InterPro"/>
</dbReference>
<evidence type="ECO:0000256" key="1">
    <source>
        <dbReference type="ARBA" id="ARBA00000085"/>
    </source>
</evidence>
<dbReference type="PANTHER" id="PTHR24421">
    <property type="entry name" value="NITRATE/NITRITE SENSOR PROTEIN NARX-RELATED"/>
    <property type="match status" value="1"/>
</dbReference>
<keyword evidence="9" id="KW-0472">Membrane</keyword>
<dbReference type="GO" id="GO:0046983">
    <property type="term" value="F:protein dimerization activity"/>
    <property type="evidence" value="ECO:0007669"/>
    <property type="project" value="InterPro"/>
</dbReference>
<proteinExistence type="predicted"/>
<protein>
    <recommendedName>
        <fullName evidence="2">histidine kinase</fullName>
        <ecNumber evidence="2">2.7.13.3</ecNumber>
    </recommendedName>
</protein>
<evidence type="ECO:0000256" key="9">
    <source>
        <dbReference type="SAM" id="Phobius"/>
    </source>
</evidence>
<reference evidence="12" key="1">
    <citation type="submission" date="2021-08" db="EMBL/GenBank/DDBJ databases">
        <title>Comparative analyses of Brucepasteria parasyntrophica and Teretinema zuelzerae.</title>
        <authorList>
            <person name="Song Y."/>
            <person name="Brune A."/>
        </authorList>
    </citation>
    <scope>NUCLEOTIDE SEQUENCE</scope>
    <source>
        <strain evidence="12">DSM 1903</strain>
    </source>
</reference>
<keyword evidence="6 12" id="KW-0418">Kinase</keyword>
<keyword evidence="4" id="KW-0808">Transferase</keyword>
<dbReference type="Gene3D" id="3.30.565.10">
    <property type="entry name" value="Histidine kinase-like ATPase, C-terminal domain"/>
    <property type="match status" value="1"/>
</dbReference>
<comment type="catalytic activity">
    <reaction evidence="1">
        <text>ATP + protein L-histidine = ADP + protein N-phospho-L-histidine.</text>
        <dbReference type="EC" id="2.7.13.3"/>
    </reaction>
</comment>
<feature type="domain" description="Histidine kinase/HSP90-like ATPase" evidence="11">
    <location>
        <begin position="325"/>
        <end position="422"/>
    </location>
</feature>
<keyword evidence="9" id="KW-1133">Transmembrane helix</keyword>
<dbReference type="SUPFAM" id="SSF55874">
    <property type="entry name" value="ATPase domain of HSP90 chaperone/DNA topoisomerase II/histidine kinase"/>
    <property type="match status" value="1"/>
</dbReference>
<dbReference type="SMART" id="SM00387">
    <property type="entry name" value="HATPase_c"/>
    <property type="match status" value="1"/>
</dbReference>
<evidence type="ECO:0000256" key="10">
    <source>
        <dbReference type="SAM" id="SignalP"/>
    </source>
</evidence>
<keyword evidence="9" id="KW-0812">Transmembrane</keyword>
<comment type="caution">
    <text evidence="12">The sequence shown here is derived from an EMBL/GenBank/DDBJ whole genome shotgun (WGS) entry which is preliminary data.</text>
</comment>
<keyword evidence="8" id="KW-0902">Two-component regulatory system</keyword>
<dbReference type="InterPro" id="IPR003594">
    <property type="entry name" value="HATPase_dom"/>
</dbReference>
<organism evidence="12 13">
    <name type="scientific">Teretinema zuelzerae</name>
    <dbReference type="NCBI Taxonomy" id="156"/>
    <lineage>
        <taxon>Bacteria</taxon>
        <taxon>Pseudomonadati</taxon>
        <taxon>Spirochaetota</taxon>
        <taxon>Spirochaetia</taxon>
        <taxon>Spirochaetales</taxon>
        <taxon>Treponemataceae</taxon>
        <taxon>Teretinema</taxon>
    </lineage>
</organism>
<accession>A0AAE3JK68</accession>
<dbReference type="RefSeq" id="WP_230755674.1">
    <property type="nucleotide sequence ID" value="NZ_JAINWA010000003.1"/>
</dbReference>
<dbReference type="AlphaFoldDB" id="A0AAE3JK68"/>
<keyword evidence="13" id="KW-1185">Reference proteome</keyword>
<evidence type="ECO:0000256" key="2">
    <source>
        <dbReference type="ARBA" id="ARBA00012438"/>
    </source>
</evidence>
<dbReference type="Proteomes" id="UP001198163">
    <property type="component" value="Unassembled WGS sequence"/>
</dbReference>
<evidence type="ECO:0000313" key="12">
    <source>
        <dbReference type="EMBL" id="MCD1654970.1"/>
    </source>
</evidence>
<evidence type="ECO:0000259" key="11">
    <source>
        <dbReference type="SMART" id="SM00387"/>
    </source>
</evidence>
<evidence type="ECO:0000256" key="4">
    <source>
        <dbReference type="ARBA" id="ARBA00022679"/>
    </source>
</evidence>
<keyword evidence="5" id="KW-0547">Nucleotide-binding</keyword>
<dbReference type="PANTHER" id="PTHR24421:SF10">
    <property type="entry name" value="NITRATE_NITRITE SENSOR PROTEIN NARQ"/>
    <property type="match status" value="1"/>
</dbReference>
<feature type="chain" id="PRO_5042260773" description="histidine kinase" evidence="10">
    <location>
        <begin position="32"/>
        <end position="425"/>
    </location>
</feature>
<dbReference type="GO" id="GO:0005524">
    <property type="term" value="F:ATP binding"/>
    <property type="evidence" value="ECO:0007669"/>
    <property type="project" value="UniProtKB-KW"/>
</dbReference>
<gene>
    <name evidence="12" type="ORF">K7J14_09690</name>
</gene>
<dbReference type="CDD" id="cd16917">
    <property type="entry name" value="HATPase_UhpB-NarQ-NarX-like"/>
    <property type="match status" value="1"/>
</dbReference>
<keyword evidence="10" id="KW-0732">Signal</keyword>
<feature type="transmembrane region" description="Helical" evidence="9">
    <location>
        <begin position="166"/>
        <end position="187"/>
    </location>
</feature>
<keyword evidence="3" id="KW-0597">Phosphoprotein</keyword>
<dbReference type="GO" id="GO:0000155">
    <property type="term" value="F:phosphorelay sensor kinase activity"/>
    <property type="evidence" value="ECO:0007669"/>
    <property type="project" value="InterPro"/>
</dbReference>
<name>A0AAE3JK68_9SPIR</name>
<evidence type="ECO:0000256" key="3">
    <source>
        <dbReference type="ARBA" id="ARBA00022553"/>
    </source>
</evidence>
<feature type="signal peptide" evidence="10">
    <location>
        <begin position="1"/>
        <end position="31"/>
    </location>
</feature>
<evidence type="ECO:0000256" key="7">
    <source>
        <dbReference type="ARBA" id="ARBA00022840"/>
    </source>
</evidence>
<dbReference type="Gene3D" id="1.20.5.1930">
    <property type="match status" value="1"/>
</dbReference>